<proteinExistence type="inferred from homology"/>
<dbReference type="Pfam" id="PF02117">
    <property type="entry name" value="7TM_GPCR_Sra"/>
    <property type="match status" value="1"/>
</dbReference>
<keyword evidence="2 6" id="KW-0812">Transmembrane</keyword>
<dbReference type="PRINTS" id="PR00697">
    <property type="entry name" value="TMPROTEINSRA"/>
</dbReference>
<keyword evidence="4 6" id="KW-0472">Membrane</keyword>
<accession>A0A9P1IAD1</accession>
<evidence type="ECO:0000259" key="7">
    <source>
        <dbReference type="PROSITE" id="PS50262"/>
    </source>
</evidence>
<dbReference type="OrthoDB" id="5792629at2759"/>
<evidence type="ECO:0000256" key="4">
    <source>
        <dbReference type="ARBA" id="ARBA00023136"/>
    </source>
</evidence>
<dbReference type="InterPro" id="IPR000344">
    <property type="entry name" value="7TM_GPCR_serpentine_rcpt_Sra"/>
</dbReference>
<feature type="transmembrane region" description="Helical" evidence="6">
    <location>
        <begin position="240"/>
        <end position="265"/>
    </location>
</feature>
<feature type="transmembrane region" description="Helical" evidence="6">
    <location>
        <begin position="271"/>
        <end position="296"/>
    </location>
</feature>
<feature type="transmembrane region" description="Helical" evidence="6">
    <location>
        <begin position="55"/>
        <end position="74"/>
    </location>
</feature>
<feature type="transmembrane region" description="Helical" evidence="6">
    <location>
        <begin position="141"/>
        <end position="161"/>
    </location>
</feature>
<dbReference type="GO" id="GO:0016020">
    <property type="term" value="C:membrane"/>
    <property type="evidence" value="ECO:0007669"/>
    <property type="project" value="UniProtKB-SubCell"/>
</dbReference>
<comment type="subcellular location">
    <subcellularLocation>
        <location evidence="1">Membrane</location>
        <topology evidence="1">Multi-pass membrane protein</topology>
    </subcellularLocation>
</comment>
<comment type="similarity">
    <text evidence="5">Belongs to the nematode receptor-like protein sra family.</text>
</comment>
<protein>
    <recommendedName>
        <fullName evidence="7">G-protein coupled receptors family 1 profile domain-containing protein</fullName>
    </recommendedName>
</protein>
<evidence type="ECO:0000313" key="8">
    <source>
        <dbReference type="EMBL" id="CAI5440983.1"/>
    </source>
</evidence>
<sequence>MCATLEQLEMYNSKLYFCILIINLFTIATSLIAIILAFRKLYQDSESVMNFPTRIFLGLILVYVFMHQLAFFVLRLQIIYQFFNILSDPCKSTYTVQECSIITYGLITGNTGIIFIESAMTIDRFIATIFKKFYEKFKNQILLILVAIAIIFDLILINYILSGINYEEQIINCGSLPSESVSRFAKYLEVSFYLSIFLIFMNFLLLFVNSRSEKKIRSLRSSYNVNQRFQSVESLRSSQAIFVVIMVQFLSMLLYSIFTSFYLYIHDKISTLNYGILLSISYTPIYSSLIVPLLIIRMIHHIKQNRASKIKTMTTKHESQEEHMRKMRELWNK</sequence>
<reference evidence="8" key="1">
    <citation type="submission" date="2022-11" db="EMBL/GenBank/DDBJ databases">
        <authorList>
            <person name="Kikuchi T."/>
        </authorList>
    </citation>
    <scope>NUCLEOTIDE SEQUENCE</scope>
    <source>
        <strain evidence="8">PS1010</strain>
    </source>
</reference>
<keyword evidence="9" id="KW-1185">Reference proteome</keyword>
<dbReference type="InterPro" id="IPR017452">
    <property type="entry name" value="GPCR_Rhodpsn_7TM"/>
</dbReference>
<keyword evidence="3 6" id="KW-1133">Transmembrane helix</keyword>
<feature type="transmembrane region" description="Helical" evidence="6">
    <location>
        <begin position="190"/>
        <end position="208"/>
    </location>
</feature>
<feature type="transmembrane region" description="Helical" evidence="6">
    <location>
        <begin position="15"/>
        <end position="35"/>
    </location>
</feature>
<dbReference type="Gene3D" id="1.20.1070.10">
    <property type="entry name" value="Rhodopsin 7-helix transmembrane proteins"/>
    <property type="match status" value="1"/>
</dbReference>
<gene>
    <name evidence="8" type="ORF">CAMP_LOCUS3620</name>
</gene>
<dbReference type="GO" id="GO:0007606">
    <property type="term" value="P:sensory perception of chemical stimulus"/>
    <property type="evidence" value="ECO:0007669"/>
    <property type="project" value="InterPro"/>
</dbReference>
<evidence type="ECO:0000256" key="6">
    <source>
        <dbReference type="SAM" id="Phobius"/>
    </source>
</evidence>
<organism evidence="8 9">
    <name type="scientific">Caenorhabditis angaria</name>
    <dbReference type="NCBI Taxonomy" id="860376"/>
    <lineage>
        <taxon>Eukaryota</taxon>
        <taxon>Metazoa</taxon>
        <taxon>Ecdysozoa</taxon>
        <taxon>Nematoda</taxon>
        <taxon>Chromadorea</taxon>
        <taxon>Rhabditida</taxon>
        <taxon>Rhabditina</taxon>
        <taxon>Rhabditomorpha</taxon>
        <taxon>Rhabditoidea</taxon>
        <taxon>Rhabditidae</taxon>
        <taxon>Peloderinae</taxon>
        <taxon>Caenorhabditis</taxon>
    </lineage>
</organism>
<dbReference type="Proteomes" id="UP001152747">
    <property type="component" value="Unassembled WGS sequence"/>
</dbReference>
<feature type="domain" description="G-protein coupled receptors family 1 profile" evidence="7">
    <location>
        <begin position="28"/>
        <end position="295"/>
    </location>
</feature>
<dbReference type="GO" id="GO:0004930">
    <property type="term" value="F:G protein-coupled receptor activity"/>
    <property type="evidence" value="ECO:0007669"/>
    <property type="project" value="InterPro"/>
</dbReference>
<evidence type="ECO:0000256" key="2">
    <source>
        <dbReference type="ARBA" id="ARBA00022692"/>
    </source>
</evidence>
<evidence type="ECO:0000256" key="5">
    <source>
        <dbReference type="ARBA" id="ARBA00037994"/>
    </source>
</evidence>
<evidence type="ECO:0000256" key="1">
    <source>
        <dbReference type="ARBA" id="ARBA00004141"/>
    </source>
</evidence>
<evidence type="ECO:0000313" key="9">
    <source>
        <dbReference type="Proteomes" id="UP001152747"/>
    </source>
</evidence>
<dbReference type="SUPFAM" id="SSF81321">
    <property type="entry name" value="Family A G protein-coupled receptor-like"/>
    <property type="match status" value="1"/>
</dbReference>
<dbReference type="PROSITE" id="PS50262">
    <property type="entry name" value="G_PROTEIN_RECEP_F1_2"/>
    <property type="match status" value="1"/>
</dbReference>
<dbReference type="EMBL" id="CANHGI010000002">
    <property type="protein sequence ID" value="CAI5440983.1"/>
    <property type="molecule type" value="Genomic_DNA"/>
</dbReference>
<name>A0A9P1IAD1_9PELO</name>
<comment type="caution">
    <text evidence="8">The sequence shown here is derived from an EMBL/GenBank/DDBJ whole genome shotgun (WGS) entry which is preliminary data.</text>
</comment>
<dbReference type="PANTHER" id="PTHR31582:SF1">
    <property type="entry name" value="SERPENTINE RECEPTOR CLASS ALPHA-28-RELATED"/>
    <property type="match status" value="1"/>
</dbReference>
<dbReference type="AlphaFoldDB" id="A0A9P1IAD1"/>
<evidence type="ECO:0000256" key="3">
    <source>
        <dbReference type="ARBA" id="ARBA00022989"/>
    </source>
</evidence>
<dbReference type="PANTHER" id="PTHR31582">
    <property type="entry name" value="SERPENTINE RECEPTOR, CLASS A (ALPHA)-RELATED-RELATED"/>
    <property type="match status" value="1"/>
</dbReference>